<gene>
    <name evidence="9" type="ORF">CYCCA115_LOCUS9305</name>
</gene>
<reference evidence="9" key="1">
    <citation type="submission" date="2023-08" db="EMBL/GenBank/DDBJ databases">
        <authorList>
            <person name="Audoor S."/>
            <person name="Bilcke G."/>
        </authorList>
    </citation>
    <scope>NUCLEOTIDE SEQUENCE</scope>
</reference>
<feature type="compositionally biased region" description="Basic and acidic residues" evidence="7">
    <location>
        <begin position="81"/>
        <end position="104"/>
    </location>
</feature>
<keyword evidence="4" id="KW-0677">Repeat</keyword>
<feature type="compositionally biased region" description="Basic and acidic residues" evidence="7">
    <location>
        <begin position="117"/>
        <end position="138"/>
    </location>
</feature>
<comment type="caution">
    <text evidence="9">The sequence shown here is derived from an EMBL/GenBank/DDBJ whole genome shotgun (WGS) entry which is preliminary data.</text>
</comment>
<evidence type="ECO:0000256" key="5">
    <source>
        <dbReference type="ARBA" id="ARBA00033726"/>
    </source>
</evidence>
<evidence type="ECO:0000256" key="6">
    <source>
        <dbReference type="ARBA" id="ARBA00045806"/>
    </source>
</evidence>
<feature type="compositionally biased region" description="Pro residues" evidence="7">
    <location>
        <begin position="981"/>
        <end position="993"/>
    </location>
</feature>
<comment type="similarity">
    <text evidence="1">Belongs to the plasmodium circumsporozoite protein family.</text>
</comment>
<feature type="compositionally biased region" description="Polar residues" evidence="7">
    <location>
        <begin position="562"/>
        <end position="573"/>
    </location>
</feature>
<feature type="region of interest" description="Disordered" evidence="7">
    <location>
        <begin position="656"/>
        <end position="680"/>
    </location>
</feature>
<dbReference type="PANTHER" id="PTHR44826:SF3">
    <property type="entry name" value="SPORE COAT PROTEIN SP85"/>
    <property type="match status" value="1"/>
</dbReference>
<keyword evidence="8" id="KW-0472">Membrane</keyword>
<comment type="function">
    <text evidence="6">Essential sporozoite protein. In the mosquito vector, required for sporozoite development in the oocyst, migration through the vector hemolymph and entry into the vector salivary glands. In the vertebrate host, required for sporozoite migration through the host dermis and infection of host hepatocytes. Binds to highly sulfated heparan sulfate proteoglycans (HSPGs) on the surface of host hepatocytes.</text>
</comment>
<keyword evidence="8" id="KW-1133">Transmembrane helix</keyword>
<feature type="compositionally biased region" description="Basic and acidic residues" evidence="7">
    <location>
        <begin position="176"/>
        <end position="219"/>
    </location>
</feature>
<feature type="region of interest" description="Disordered" evidence="7">
    <location>
        <begin position="502"/>
        <end position="619"/>
    </location>
</feature>
<feature type="compositionally biased region" description="Basic and acidic residues" evidence="7">
    <location>
        <begin position="339"/>
        <end position="352"/>
    </location>
</feature>
<feature type="compositionally biased region" description="Basic residues" evidence="7">
    <location>
        <begin position="71"/>
        <end position="80"/>
    </location>
</feature>
<feature type="compositionally biased region" description="Basic residues" evidence="7">
    <location>
        <begin position="139"/>
        <end position="149"/>
    </location>
</feature>
<name>A0AAD2FJH4_9STRA</name>
<feature type="compositionally biased region" description="Polar residues" evidence="7">
    <location>
        <begin position="41"/>
        <end position="50"/>
    </location>
</feature>
<feature type="compositionally biased region" description="Low complexity" evidence="7">
    <location>
        <begin position="994"/>
        <end position="1015"/>
    </location>
</feature>
<evidence type="ECO:0000256" key="4">
    <source>
        <dbReference type="ARBA" id="ARBA00022737"/>
    </source>
</evidence>
<accession>A0AAD2FJH4</accession>
<feature type="compositionally biased region" description="Basic and acidic residues" evidence="7">
    <location>
        <begin position="297"/>
        <end position="310"/>
    </location>
</feature>
<feature type="transmembrane region" description="Helical" evidence="8">
    <location>
        <begin position="626"/>
        <end position="646"/>
    </location>
</feature>
<sequence length="1158" mass="125136">MSTNSSDESPRQIEKGEETELKRPPSNNREVNIKTGAGSLTDENVGQGSTPPERREQLQRSSSRSPNGKHSSSRHLSSRRSSHDKDRTRPSERKSTKSSGDKHSSSRHLSSSSSNDKQNRSERISKDGSYDRRRDSRRSSNRSSRRKHMSERELSTPQHKRKSSLEGEPGVPYYDRQYDSKRKSSRHLSEKNSSERELRRSPHKWSSERELSRSHRRSSESNQRLSSRRFDTKSCTKPTSDHVERDIHERRRSKGSSPHPRSQRDGDDPYHHSIASPPFSTGQDLRSAILLYETDDTDAKAKEKSRRGGSERVVTPGIEHTSSNSSAAVSMLYGDNTDTDAKAKDKLRRGGSERVLNPGIEHISSNSRAAVSTLYGDDKDAAAKAKAKASRSGGAAMFSPSAGTNSSTKSIATINTLYGQDEDFKAKAKASRGSSELASIPGVESIALNSTHTSVSTLYGNEADSKAKTRAASGGSEIASNPGVESVNYDESVASTVDTLYGNDDDVKAKARASRGTPKFASSRGMGNAATGMPSLTESIPAESVSSSENDVEEPVARRVSIGSTESGRSRNSNPEREIDCGANGVPSAAMGALQIPNDPNAARVQDPDKKKGAEEEKEKSKKKPFLLFFSLLFLIGGGAAIWYFLFRNGDTSNENPQINPSNIQDPSSAPSPPGLATVTPVVPLASSSPSMFPSSLPTKGMLYERLNESDCEAIARNQTISGREQKENANFGLDLEVVLSDNATMTEPLVEQLLDAIQEKILPSLAGCSIIVDRFLEDWRFVIFDAFVKGSVQPEETCYDAELQGQNCHRVYAELALFLKGKVRFLDIIRLISDEKDNFSNDLGLSDQFLFVNLFRAEGLTPTVPPTMLPSNTPSLTPSQAPTGKPTPTPTSVASKAPTIFPTGEGSRSPTLVPSLEPSLMPSTGSPSWNPSLQPTEVPTESPSAEPSSVFSRSPTLLPTRDPSGRPTMNPSTAPTARPSKPPTMAPSPQPSAVPTSVPSAPPTASLVPSVKPSSIPSLIPSLEPSRLPSSAPSSQPSVATFFWAPCGRVGRCSPASSVQNSNYIRFNGTPAGRQIGIRCCSDIALPRFRQNGATCPYADSEIDGVCYDSVTWFEAVTLCSSIGARLCTKTELEDNCTRGTGCNHDNRYSWSSTPGP</sequence>
<feature type="compositionally biased region" description="Polar residues" evidence="7">
    <location>
        <begin position="922"/>
        <end position="958"/>
    </location>
</feature>
<evidence type="ECO:0000313" key="10">
    <source>
        <dbReference type="Proteomes" id="UP001295423"/>
    </source>
</evidence>
<dbReference type="AlphaFoldDB" id="A0AAD2FJH4"/>
<feature type="compositionally biased region" description="Basic and acidic residues" evidence="7">
    <location>
        <begin position="228"/>
        <end position="249"/>
    </location>
</feature>
<feature type="region of interest" description="Disordered" evidence="7">
    <location>
        <begin position="864"/>
        <end position="1015"/>
    </location>
</feature>
<dbReference type="EMBL" id="CAKOGP040001335">
    <property type="protein sequence ID" value="CAJ1945161.1"/>
    <property type="molecule type" value="Genomic_DNA"/>
</dbReference>
<keyword evidence="8" id="KW-0812">Transmembrane</keyword>
<evidence type="ECO:0000256" key="3">
    <source>
        <dbReference type="ARBA" id="ARBA00022522"/>
    </source>
</evidence>
<feature type="compositionally biased region" description="Basic and acidic residues" evidence="7">
    <location>
        <begin position="606"/>
        <end position="619"/>
    </location>
</feature>
<comment type="function">
    <text evidence="5">In the vertebrate host, binds to highly sulfated heparan sulfate proteoglycans (HSPGs) on the surface of host hepatocytes and is required for sporozoite invasion of the host hepatocytes.</text>
</comment>
<evidence type="ECO:0000313" key="9">
    <source>
        <dbReference type="EMBL" id="CAJ1945161.1"/>
    </source>
</evidence>
<dbReference type="InterPro" id="IPR051860">
    <property type="entry name" value="Plasmodium_CSP_Invasion"/>
</dbReference>
<dbReference type="PANTHER" id="PTHR44826">
    <property type="entry name" value="SPORE COAT PROTEIN SP85"/>
    <property type="match status" value="1"/>
</dbReference>
<protein>
    <recommendedName>
        <fullName evidence="2">Circumsporozoite protein</fullName>
    </recommendedName>
</protein>
<feature type="region of interest" description="Disordered" evidence="7">
    <location>
        <begin position="461"/>
        <end position="484"/>
    </location>
</feature>
<evidence type="ECO:0000256" key="7">
    <source>
        <dbReference type="SAM" id="MobiDB-lite"/>
    </source>
</evidence>
<feature type="region of interest" description="Disordered" evidence="7">
    <location>
        <begin position="390"/>
        <end position="409"/>
    </location>
</feature>
<keyword evidence="10" id="KW-1185">Reference proteome</keyword>
<feature type="compositionally biased region" description="Polar residues" evidence="7">
    <location>
        <begin position="656"/>
        <end position="669"/>
    </location>
</feature>
<evidence type="ECO:0000256" key="2">
    <source>
        <dbReference type="ARBA" id="ARBA00021911"/>
    </source>
</evidence>
<feature type="compositionally biased region" description="Basic and acidic residues" evidence="7">
    <location>
        <begin position="8"/>
        <end position="23"/>
    </location>
</feature>
<organism evidence="9 10">
    <name type="scientific">Cylindrotheca closterium</name>
    <dbReference type="NCBI Taxonomy" id="2856"/>
    <lineage>
        <taxon>Eukaryota</taxon>
        <taxon>Sar</taxon>
        <taxon>Stramenopiles</taxon>
        <taxon>Ochrophyta</taxon>
        <taxon>Bacillariophyta</taxon>
        <taxon>Bacillariophyceae</taxon>
        <taxon>Bacillariophycidae</taxon>
        <taxon>Bacillariales</taxon>
        <taxon>Bacillariaceae</taxon>
        <taxon>Cylindrotheca</taxon>
    </lineage>
</organism>
<keyword evidence="3" id="KW-0748">Sporozoite</keyword>
<dbReference type="Proteomes" id="UP001295423">
    <property type="component" value="Unassembled WGS sequence"/>
</dbReference>
<evidence type="ECO:0000256" key="8">
    <source>
        <dbReference type="SAM" id="Phobius"/>
    </source>
</evidence>
<feature type="compositionally biased region" description="Basic and acidic residues" evidence="7">
    <location>
        <begin position="262"/>
        <end position="271"/>
    </location>
</feature>
<proteinExistence type="inferred from homology"/>
<evidence type="ECO:0000256" key="1">
    <source>
        <dbReference type="ARBA" id="ARBA00006241"/>
    </source>
</evidence>
<feature type="region of interest" description="Disordered" evidence="7">
    <location>
        <begin position="1"/>
        <end position="361"/>
    </location>
</feature>
<feature type="compositionally biased region" description="Polar residues" evidence="7">
    <location>
        <begin position="870"/>
        <end position="883"/>
    </location>
</feature>